<name>A0ABU7HPC2_9PSED</name>
<evidence type="ECO:0000313" key="3">
    <source>
        <dbReference type="EMBL" id="MEE1933377.1"/>
    </source>
</evidence>
<dbReference type="EMBL" id="JAZDQJ010000007">
    <property type="protein sequence ID" value="MEE1933377.1"/>
    <property type="molecule type" value="Genomic_DNA"/>
</dbReference>
<sequence length="336" mass="37215">MNITLIGSLLLGLVAPVFAQTPVPLNDDTQGHVSVRDNSNRHCNIPVGPTGSGLDRQWEFSADLSPCKSLNNKAREIGFYNLPSATQIIFTDSETCQTSSEPAKNSFWFKLKTIKKVTQPEAFTMAFPYTHANGEILAVGIQLVDKYINGDSINALDKLSCIRVINSRSTRPMAVAPIGTAPRAWQGAGSEEDSKFHCGGDFIMIGRAHIGDEEKKTDYRCATASQASEGVTLKNHREDEGQDENDSYYVCPVNTVMTGREHDGSETGKTRYTCAEAWIGNDRLEVRPDTWSAEVPEKNHMFECDINKVLIGRRHGHDENSETQYRCGTLYRLPPP</sequence>
<keyword evidence="4" id="KW-1185">Reference proteome</keyword>
<gene>
    <name evidence="3" type="ORF">V0R50_09090</name>
</gene>
<feature type="chain" id="PRO_5047377394" evidence="2">
    <location>
        <begin position="20"/>
        <end position="336"/>
    </location>
</feature>
<accession>A0ABU7HPC2</accession>
<evidence type="ECO:0000313" key="4">
    <source>
        <dbReference type="Proteomes" id="UP001335100"/>
    </source>
</evidence>
<proteinExistence type="predicted"/>
<organism evidence="3 4">
    <name type="scientific">Pseudomonas ulcerans</name>
    <dbReference type="NCBI Taxonomy" id="3115852"/>
    <lineage>
        <taxon>Bacteria</taxon>
        <taxon>Pseudomonadati</taxon>
        <taxon>Pseudomonadota</taxon>
        <taxon>Gammaproteobacteria</taxon>
        <taxon>Pseudomonadales</taxon>
        <taxon>Pseudomonadaceae</taxon>
        <taxon>Pseudomonas</taxon>
    </lineage>
</organism>
<feature type="region of interest" description="Disordered" evidence="1">
    <location>
        <begin position="29"/>
        <end position="48"/>
    </location>
</feature>
<evidence type="ECO:0000256" key="2">
    <source>
        <dbReference type="SAM" id="SignalP"/>
    </source>
</evidence>
<evidence type="ECO:0000256" key="1">
    <source>
        <dbReference type="SAM" id="MobiDB-lite"/>
    </source>
</evidence>
<dbReference type="Proteomes" id="UP001335100">
    <property type="component" value="Unassembled WGS sequence"/>
</dbReference>
<keyword evidence="2" id="KW-0732">Signal</keyword>
<comment type="caution">
    <text evidence="3">The sequence shown here is derived from an EMBL/GenBank/DDBJ whole genome shotgun (WGS) entry which is preliminary data.</text>
</comment>
<protein>
    <submittedName>
        <fullName evidence="3">Uncharacterized protein</fullName>
    </submittedName>
</protein>
<reference evidence="3 4" key="1">
    <citation type="submission" date="2024-01" db="EMBL/GenBank/DDBJ databases">
        <title>Unpublished Manusciprt.</title>
        <authorList>
            <person name="Duman M."/>
            <person name="Valdes E.G."/>
            <person name="Ajmi N."/>
            <person name="Altun S."/>
            <person name="Saticioglu I.B."/>
        </authorList>
    </citation>
    <scope>NUCLEOTIDE SEQUENCE [LARGE SCALE GENOMIC DNA]</scope>
    <source>
        <strain evidence="3 4">148P</strain>
    </source>
</reference>
<dbReference type="RefSeq" id="WP_330074259.1">
    <property type="nucleotide sequence ID" value="NZ_JAZDQJ010000007.1"/>
</dbReference>
<feature type="signal peptide" evidence="2">
    <location>
        <begin position="1"/>
        <end position="19"/>
    </location>
</feature>